<dbReference type="OrthoDB" id="20872at2759"/>
<dbReference type="Gene3D" id="1.25.40.10">
    <property type="entry name" value="Tetratricopeptide repeat domain"/>
    <property type="match status" value="1"/>
</dbReference>
<evidence type="ECO:0000313" key="2">
    <source>
        <dbReference type="Proteomes" id="UP000800036"/>
    </source>
</evidence>
<name>A0A6A5UQ63_9PLEO</name>
<dbReference type="InterPro" id="IPR011990">
    <property type="entry name" value="TPR-like_helical_dom_sf"/>
</dbReference>
<organism evidence="1 2">
    <name type="scientific">Bimuria novae-zelandiae CBS 107.79</name>
    <dbReference type="NCBI Taxonomy" id="1447943"/>
    <lineage>
        <taxon>Eukaryota</taxon>
        <taxon>Fungi</taxon>
        <taxon>Dikarya</taxon>
        <taxon>Ascomycota</taxon>
        <taxon>Pezizomycotina</taxon>
        <taxon>Dothideomycetes</taxon>
        <taxon>Pleosporomycetidae</taxon>
        <taxon>Pleosporales</taxon>
        <taxon>Massarineae</taxon>
        <taxon>Didymosphaeriaceae</taxon>
        <taxon>Bimuria</taxon>
    </lineage>
</organism>
<evidence type="ECO:0000313" key="1">
    <source>
        <dbReference type="EMBL" id="KAF1966824.1"/>
    </source>
</evidence>
<evidence type="ECO:0008006" key="3">
    <source>
        <dbReference type="Google" id="ProtNLM"/>
    </source>
</evidence>
<proteinExistence type="predicted"/>
<gene>
    <name evidence="1" type="ORF">BU23DRAFT_369627</name>
</gene>
<sequence>VVKVKEITLAENHPNRLASQNGLAIAYRANGQVKEAVELLEHVVQVIQEVYNPDHPSRLVSESVLRSW</sequence>
<feature type="non-terminal residue" evidence="1">
    <location>
        <position position="68"/>
    </location>
</feature>
<protein>
    <recommendedName>
        <fullName evidence="3">Kinesin light chain</fullName>
    </recommendedName>
</protein>
<dbReference type="Proteomes" id="UP000800036">
    <property type="component" value="Unassembled WGS sequence"/>
</dbReference>
<dbReference type="EMBL" id="ML976740">
    <property type="protein sequence ID" value="KAF1966824.1"/>
    <property type="molecule type" value="Genomic_DNA"/>
</dbReference>
<reference evidence="1" key="1">
    <citation type="journal article" date="2020" name="Stud. Mycol.">
        <title>101 Dothideomycetes genomes: a test case for predicting lifestyles and emergence of pathogens.</title>
        <authorList>
            <person name="Haridas S."/>
            <person name="Albert R."/>
            <person name="Binder M."/>
            <person name="Bloem J."/>
            <person name="Labutti K."/>
            <person name="Salamov A."/>
            <person name="Andreopoulos B."/>
            <person name="Baker S."/>
            <person name="Barry K."/>
            <person name="Bills G."/>
            <person name="Bluhm B."/>
            <person name="Cannon C."/>
            <person name="Castanera R."/>
            <person name="Culley D."/>
            <person name="Daum C."/>
            <person name="Ezra D."/>
            <person name="Gonzalez J."/>
            <person name="Henrissat B."/>
            <person name="Kuo A."/>
            <person name="Liang C."/>
            <person name="Lipzen A."/>
            <person name="Lutzoni F."/>
            <person name="Magnuson J."/>
            <person name="Mondo S."/>
            <person name="Nolan M."/>
            <person name="Ohm R."/>
            <person name="Pangilinan J."/>
            <person name="Park H.-J."/>
            <person name="Ramirez L."/>
            <person name="Alfaro M."/>
            <person name="Sun H."/>
            <person name="Tritt A."/>
            <person name="Yoshinaga Y."/>
            <person name="Zwiers L.-H."/>
            <person name="Turgeon B."/>
            <person name="Goodwin S."/>
            <person name="Spatafora J."/>
            <person name="Crous P."/>
            <person name="Grigoriev I."/>
        </authorList>
    </citation>
    <scope>NUCLEOTIDE SEQUENCE</scope>
    <source>
        <strain evidence="1">CBS 107.79</strain>
    </source>
</reference>
<accession>A0A6A5UQ63</accession>
<dbReference type="Pfam" id="PF13374">
    <property type="entry name" value="TPR_10"/>
    <property type="match status" value="1"/>
</dbReference>
<dbReference type="SUPFAM" id="SSF48452">
    <property type="entry name" value="TPR-like"/>
    <property type="match status" value="1"/>
</dbReference>
<feature type="non-terminal residue" evidence="1">
    <location>
        <position position="1"/>
    </location>
</feature>
<dbReference type="AlphaFoldDB" id="A0A6A5UQ63"/>
<keyword evidence="2" id="KW-1185">Reference proteome</keyword>